<dbReference type="EMBL" id="CP021358">
    <property type="protein sequence ID" value="ART63079.1"/>
    <property type="molecule type" value="Genomic_DNA"/>
</dbReference>
<accession>A0A240UPY1</accession>
<sequence length="327" mass="38589">MRDTSSAPARRPTLRDFSRTLLRRARKTLTSRLNDRLYVSFVYRREFGRFPNLSNPQTFNEKICCRRFDPEPVYTFLSDKYAVRDYVAATVGQHYLIECYGHTQRLTPKMYKQLPESFVMKGNHGSGFNLLVEDKQQYPLQLLDNIGRRWLSADYYAASRESHYREIEPQLLFEKLLLDDQGRPPMDFKFYCFRRPDRYAPEIYIEVVQNRFTDFAVDYYDVDWNLIEVVQDRFTTGRRIPKPEQLDEALEVARKLSEGFDFARVDLYLTAGRIYFGEITFTPTGGLKNFRTPAHDQWWGQLMQPLRPPVDTPASHGPIDMPWPDAD</sequence>
<protein>
    <submittedName>
        <fullName evidence="1">Uncharacterized protein</fullName>
    </submittedName>
</protein>
<name>A0A240UPY1_9GAMM</name>
<dbReference type="Proteomes" id="UP000194457">
    <property type="component" value="Chromosome"/>
</dbReference>
<dbReference type="KEGG" id="kma:B9H00_08445"/>
<evidence type="ECO:0000313" key="2">
    <source>
        <dbReference type="Proteomes" id="UP000194457"/>
    </source>
</evidence>
<dbReference type="InterPro" id="IPR029465">
    <property type="entry name" value="ATPgrasp_TupA"/>
</dbReference>
<keyword evidence="2" id="KW-1185">Reference proteome</keyword>
<gene>
    <name evidence="1" type="ORF">B9H00_08445</name>
</gene>
<reference evidence="1 2" key="1">
    <citation type="submission" date="2017-05" db="EMBL/GenBank/DDBJ databases">
        <authorList>
            <person name="Song R."/>
            <person name="Chenine A.L."/>
            <person name="Ruprecht R.M."/>
        </authorList>
    </citation>
    <scope>NUCLEOTIDE SEQUENCE [LARGE SCALE GENOMIC DNA]</scope>
    <source>
        <strain evidence="1">SW32</strain>
    </source>
</reference>
<organism evidence="1 2">
    <name type="scientific">Kushneria marisflavi</name>
    <dbReference type="NCBI Taxonomy" id="157779"/>
    <lineage>
        <taxon>Bacteria</taxon>
        <taxon>Pseudomonadati</taxon>
        <taxon>Pseudomonadota</taxon>
        <taxon>Gammaproteobacteria</taxon>
        <taxon>Oceanospirillales</taxon>
        <taxon>Halomonadaceae</taxon>
        <taxon>Kushneria</taxon>
    </lineage>
</organism>
<dbReference type="Pfam" id="PF14305">
    <property type="entry name" value="ATPgrasp_TupA"/>
    <property type="match status" value="1"/>
</dbReference>
<proteinExistence type="predicted"/>
<dbReference type="AlphaFoldDB" id="A0A240UPY1"/>
<evidence type="ECO:0000313" key="1">
    <source>
        <dbReference type="EMBL" id="ART63079.1"/>
    </source>
</evidence>